<keyword evidence="1" id="KW-0472">Membrane</keyword>
<organism evidence="4 5">
    <name type="scientific">Buddleja alternifolia</name>
    <dbReference type="NCBI Taxonomy" id="168488"/>
    <lineage>
        <taxon>Eukaryota</taxon>
        <taxon>Viridiplantae</taxon>
        <taxon>Streptophyta</taxon>
        <taxon>Embryophyta</taxon>
        <taxon>Tracheophyta</taxon>
        <taxon>Spermatophyta</taxon>
        <taxon>Magnoliopsida</taxon>
        <taxon>eudicotyledons</taxon>
        <taxon>Gunneridae</taxon>
        <taxon>Pentapetalae</taxon>
        <taxon>asterids</taxon>
        <taxon>lamiids</taxon>
        <taxon>Lamiales</taxon>
        <taxon>Scrophulariaceae</taxon>
        <taxon>Buddlejeae</taxon>
        <taxon>Buddleja</taxon>
    </lineage>
</organism>
<dbReference type="Pfam" id="PF05659">
    <property type="entry name" value="RPW8"/>
    <property type="match status" value="2"/>
</dbReference>
<protein>
    <recommendedName>
        <fullName evidence="3">RPW8 domain-containing protein</fullName>
    </recommendedName>
</protein>
<feature type="domain" description="RPW8" evidence="3">
    <location>
        <begin position="1"/>
        <end position="149"/>
    </location>
</feature>
<keyword evidence="1" id="KW-0812">Transmembrane</keyword>
<dbReference type="InterPro" id="IPR008808">
    <property type="entry name" value="Powdery_mildew-R_dom"/>
</dbReference>
<keyword evidence="1" id="KW-1133">Transmembrane helix</keyword>
<evidence type="ECO:0000313" key="4">
    <source>
        <dbReference type="EMBL" id="KAG8384452.1"/>
    </source>
</evidence>
<name>A0AAV6XWE9_9LAMI</name>
<sequence length="370" mass="41861">MGGLAQGAVLGAAFEMLLTSVVDATQKVALFSSYLNQLKSTLFSIKLTIDDMEMFNRILDRPSHETQALTVGLIEGEKLIRKCSRVKWNVFSRWYYSMKLKRLEALLLNFFQIDVAAFHFRESKRISVVIGLCCSNVLHVKEQILVGAGKLSENIFPSQLSRNRNLKIVELKALPLHNHGSYWQANNEFCKEIDPKKALSFGLFFAMGGVVQGAALGAAIELLIILSLDATHKVVRFSSDFNRFTSTLSSIKRLIDDIHNSHKICESEKESFNHRLIEAENLIQKCSNIKWDIFSRWYYSKKLNKLEVILLKSFLMNVAAFHLRESKRISVIVSNVEEKIDEIAIMIMNNNSNRLPDIVDGGGGIVGEME</sequence>
<gene>
    <name evidence="4" type="ORF">BUALT_Bualt04G0119300</name>
</gene>
<dbReference type="PROSITE" id="PS51153">
    <property type="entry name" value="RPW8"/>
    <property type="match status" value="2"/>
</dbReference>
<dbReference type="AlphaFoldDB" id="A0AAV6XWE9"/>
<feature type="chain" id="PRO_5043876929" description="RPW8 domain-containing protein" evidence="2">
    <location>
        <begin position="25"/>
        <end position="370"/>
    </location>
</feature>
<keyword evidence="2" id="KW-0732">Signal</keyword>
<evidence type="ECO:0000256" key="2">
    <source>
        <dbReference type="SAM" id="SignalP"/>
    </source>
</evidence>
<reference evidence="4" key="1">
    <citation type="submission" date="2019-10" db="EMBL/GenBank/DDBJ databases">
        <authorList>
            <person name="Zhang R."/>
            <person name="Pan Y."/>
            <person name="Wang J."/>
            <person name="Ma R."/>
            <person name="Yu S."/>
        </authorList>
    </citation>
    <scope>NUCLEOTIDE SEQUENCE</scope>
    <source>
        <strain evidence="4">LA-IB0</strain>
        <tissue evidence="4">Leaf</tissue>
    </source>
</reference>
<keyword evidence="5" id="KW-1185">Reference proteome</keyword>
<proteinExistence type="predicted"/>
<dbReference type="Proteomes" id="UP000826271">
    <property type="component" value="Unassembled WGS sequence"/>
</dbReference>
<evidence type="ECO:0000259" key="3">
    <source>
        <dbReference type="PROSITE" id="PS51153"/>
    </source>
</evidence>
<evidence type="ECO:0000256" key="1">
    <source>
        <dbReference type="SAM" id="Phobius"/>
    </source>
</evidence>
<feature type="domain" description="RPW8" evidence="3">
    <location>
        <begin position="205"/>
        <end position="352"/>
    </location>
</feature>
<evidence type="ECO:0000313" key="5">
    <source>
        <dbReference type="Proteomes" id="UP000826271"/>
    </source>
</evidence>
<feature type="transmembrane region" description="Helical" evidence="1">
    <location>
        <begin position="201"/>
        <end position="226"/>
    </location>
</feature>
<comment type="caution">
    <text evidence="4">The sequence shown here is derived from an EMBL/GenBank/DDBJ whole genome shotgun (WGS) entry which is preliminary data.</text>
</comment>
<dbReference type="EMBL" id="WHWC01000004">
    <property type="protein sequence ID" value="KAG8384452.1"/>
    <property type="molecule type" value="Genomic_DNA"/>
</dbReference>
<accession>A0AAV6XWE9</accession>
<feature type="signal peptide" evidence="2">
    <location>
        <begin position="1"/>
        <end position="24"/>
    </location>
</feature>